<comment type="caution">
    <text evidence="1">The sequence shown here is derived from an EMBL/GenBank/DDBJ whole genome shotgun (WGS) entry which is preliminary data.</text>
</comment>
<dbReference type="Proteomes" id="UP000522262">
    <property type="component" value="Unassembled WGS sequence"/>
</dbReference>
<dbReference type="InterPro" id="IPR009003">
    <property type="entry name" value="Peptidase_S1_PA"/>
</dbReference>
<dbReference type="EMBL" id="JAAOAM010000024">
    <property type="protein sequence ID" value="KAF5556882.1"/>
    <property type="molecule type" value="Genomic_DNA"/>
</dbReference>
<dbReference type="AlphaFoldDB" id="A0A8H5N8S1"/>
<gene>
    <name evidence="1" type="ORF">FMEXI_935</name>
</gene>
<organism evidence="1 2">
    <name type="scientific">Fusarium mexicanum</name>
    <dbReference type="NCBI Taxonomy" id="751941"/>
    <lineage>
        <taxon>Eukaryota</taxon>
        <taxon>Fungi</taxon>
        <taxon>Dikarya</taxon>
        <taxon>Ascomycota</taxon>
        <taxon>Pezizomycotina</taxon>
        <taxon>Sordariomycetes</taxon>
        <taxon>Hypocreomycetidae</taxon>
        <taxon>Hypocreales</taxon>
        <taxon>Nectriaceae</taxon>
        <taxon>Fusarium</taxon>
        <taxon>Fusarium fujikuroi species complex</taxon>
    </lineage>
</organism>
<evidence type="ECO:0000313" key="1">
    <source>
        <dbReference type="EMBL" id="KAF5556882.1"/>
    </source>
</evidence>
<name>A0A8H5N8S1_9HYPO</name>
<sequence>MPLQEPSERERRMYYHGLPSCPKLVARSSTTAWNQPYKWPDRKRLYVATGHAIQQPWNDPNSSLQRLIIATLDGIDWTAIDILRVGYEVNYKVPGRTFEGPVTMLISVSPNSTPFHRAEAVIVSCKQILARFALDDVEVEVKESIVATAASFPTTDQQALRLESGPFNNDVDDIMFKFSHHVSEYIGTSIGVPETFKGTKGLYLQGKDSKTYALTCRHVLFPKDSIDYRHGNSDSIKQVIQPALGTTFDLLRYFPGEKFTIETSIHLTTHPRYNIPEFQAELPKLLQKQALLDSFQTHFDHLASAGSFGLGRVEIAPRIQLYTDDKQLYSNRIRDWALVELSQENFTTSLSNLTNKVPVTQLFRDGFKEHKDTVTHGALLPVNTSPEVKIGPDLISEAELENASVSGIADQQRLVVVKFGCSSGVTFGHSNSIQSVVRHPHPPGAAITDGIVSNHWCIVIVEKKSPFSKGGDSGACIFDLRGRIGGIVTAGLAASDKSNPDGFDVTYATPMQWLLEDIARHGYDVDLPN</sequence>
<accession>A0A8H5N8S1</accession>
<protein>
    <submittedName>
        <fullName evidence="1">Uncharacterized protein</fullName>
    </submittedName>
</protein>
<reference evidence="1 2" key="1">
    <citation type="submission" date="2020-05" db="EMBL/GenBank/DDBJ databases">
        <title>Identification and distribution of gene clusters putatively required for synthesis of sphingolipid metabolism inhibitors in phylogenetically diverse species of the filamentous fungus Fusarium.</title>
        <authorList>
            <person name="Kim H.-S."/>
            <person name="Busman M."/>
            <person name="Brown D.W."/>
            <person name="Divon H."/>
            <person name="Uhlig S."/>
            <person name="Proctor R.H."/>
        </authorList>
    </citation>
    <scope>NUCLEOTIDE SEQUENCE [LARGE SCALE GENOMIC DNA]</scope>
    <source>
        <strain evidence="1 2">NRRL 53147</strain>
    </source>
</reference>
<proteinExistence type="predicted"/>
<dbReference type="SUPFAM" id="SSF50494">
    <property type="entry name" value="Trypsin-like serine proteases"/>
    <property type="match status" value="1"/>
</dbReference>
<evidence type="ECO:0000313" key="2">
    <source>
        <dbReference type="Proteomes" id="UP000522262"/>
    </source>
</evidence>
<keyword evidence="2" id="KW-1185">Reference proteome</keyword>